<evidence type="ECO:0000313" key="2">
    <source>
        <dbReference type="Proteomes" id="UP000276215"/>
    </source>
</evidence>
<accession>A0A3N4IWB6</accession>
<dbReference type="InterPro" id="IPR043519">
    <property type="entry name" value="NT_sf"/>
</dbReference>
<evidence type="ECO:0000313" key="1">
    <source>
        <dbReference type="EMBL" id="RPA90279.1"/>
    </source>
</evidence>
<keyword evidence="2" id="KW-1185">Reference proteome</keyword>
<sequence length="129" mass="13948">METPPESKVGHVVTAVSNLCNSLGGKYILIGGASLACLGSRRVTIDIDILLPAASIPHLVSSLTLSQDVTYRTGVIYTWRGMSEFSVDVLEKVVDDKTFEDLDPFTITIHDGVKTLDIPIALGIKVRCF</sequence>
<dbReference type="Proteomes" id="UP000276215">
    <property type="component" value="Unassembled WGS sequence"/>
</dbReference>
<organism evidence="1 2">
    <name type="scientific">Choiromyces venosus 120613-1</name>
    <dbReference type="NCBI Taxonomy" id="1336337"/>
    <lineage>
        <taxon>Eukaryota</taxon>
        <taxon>Fungi</taxon>
        <taxon>Dikarya</taxon>
        <taxon>Ascomycota</taxon>
        <taxon>Pezizomycotina</taxon>
        <taxon>Pezizomycetes</taxon>
        <taxon>Pezizales</taxon>
        <taxon>Tuberaceae</taxon>
        <taxon>Choiromyces</taxon>
    </lineage>
</organism>
<dbReference type="OrthoDB" id="5397552at2759"/>
<reference evidence="1 2" key="1">
    <citation type="journal article" date="2018" name="Nat. Ecol. Evol.">
        <title>Pezizomycetes genomes reveal the molecular basis of ectomycorrhizal truffle lifestyle.</title>
        <authorList>
            <person name="Murat C."/>
            <person name="Payen T."/>
            <person name="Noel B."/>
            <person name="Kuo A."/>
            <person name="Morin E."/>
            <person name="Chen J."/>
            <person name="Kohler A."/>
            <person name="Krizsan K."/>
            <person name="Balestrini R."/>
            <person name="Da Silva C."/>
            <person name="Montanini B."/>
            <person name="Hainaut M."/>
            <person name="Levati E."/>
            <person name="Barry K.W."/>
            <person name="Belfiori B."/>
            <person name="Cichocki N."/>
            <person name="Clum A."/>
            <person name="Dockter R.B."/>
            <person name="Fauchery L."/>
            <person name="Guy J."/>
            <person name="Iotti M."/>
            <person name="Le Tacon F."/>
            <person name="Lindquist E.A."/>
            <person name="Lipzen A."/>
            <person name="Malagnac F."/>
            <person name="Mello A."/>
            <person name="Molinier V."/>
            <person name="Miyauchi S."/>
            <person name="Poulain J."/>
            <person name="Riccioni C."/>
            <person name="Rubini A."/>
            <person name="Sitrit Y."/>
            <person name="Splivallo R."/>
            <person name="Traeger S."/>
            <person name="Wang M."/>
            <person name="Zifcakova L."/>
            <person name="Wipf D."/>
            <person name="Zambonelli A."/>
            <person name="Paolocci F."/>
            <person name="Nowrousian M."/>
            <person name="Ottonello S."/>
            <person name="Baldrian P."/>
            <person name="Spatafora J.W."/>
            <person name="Henrissat B."/>
            <person name="Nagy L.G."/>
            <person name="Aury J.M."/>
            <person name="Wincker P."/>
            <person name="Grigoriev I.V."/>
            <person name="Bonfante P."/>
            <person name="Martin F.M."/>
        </authorList>
    </citation>
    <scope>NUCLEOTIDE SEQUENCE [LARGE SCALE GENOMIC DNA]</scope>
    <source>
        <strain evidence="1 2">120613-1</strain>
    </source>
</reference>
<dbReference type="Gene3D" id="3.30.460.40">
    <property type="match status" value="1"/>
</dbReference>
<dbReference type="AlphaFoldDB" id="A0A3N4IWB6"/>
<gene>
    <name evidence="1" type="ORF">L873DRAFT_1879665</name>
</gene>
<dbReference type="SUPFAM" id="SSF81301">
    <property type="entry name" value="Nucleotidyltransferase"/>
    <property type="match status" value="1"/>
</dbReference>
<proteinExistence type="predicted"/>
<dbReference type="EMBL" id="ML120532">
    <property type="protein sequence ID" value="RPA90279.1"/>
    <property type="molecule type" value="Genomic_DNA"/>
</dbReference>
<name>A0A3N4IWB6_9PEZI</name>
<protein>
    <submittedName>
        <fullName evidence="1">Uncharacterized protein</fullName>
    </submittedName>
</protein>